<sequence length="37" mass="4390">MDLKFGYNWPGLGYDDDSERIDKPTSFEVKEAFELFE</sequence>
<name>A0A090ZNN8_PAEMA</name>
<protein>
    <submittedName>
        <fullName evidence="1">Uncharacterized protein</fullName>
    </submittedName>
</protein>
<dbReference type="HOGENOM" id="CLU_3346701_0_0_9"/>
<dbReference type="Proteomes" id="UP000029278">
    <property type="component" value="Unassembled WGS sequence"/>
</dbReference>
<organism evidence="1 2">
    <name type="scientific">Paenibacillus macerans</name>
    <name type="common">Bacillus macerans</name>
    <dbReference type="NCBI Taxonomy" id="44252"/>
    <lineage>
        <taxon>Bacteria</taxon>
        <taxon>Bacillati</taxon>
        <taxon>Bacillota</taxon>
        <taxon>Bacilli</taxon>
        <taxon>Bacillales</taxon>
        <taxon>Paenibacillaceae</taxon>
        <taxon>Paenibacillus</taxon>
    </lineage>
</organism>
<evidence type="ECO:0000313" key="1">
    <source>
        <dbReference type="EMBL" id="KFN05781.1"/>
    </source>
</evidence>
<gene>
    <name evidence="1" type="ORF">DJ90_289</name>
</gene>
<keyword evidence="2" id="KW-1185">Reference proteome</keyword>
<proteinExistence type="predicted"/>
<dbReference type="STRING" id="44252.DJ90_289"/>
<dbReference type="EMBL" id="JMQA01000038">
    <property type="protein sequence ID" value="KFN05781.1"/>
    <property type="molecule type" value="Genomic_DNA"/>
</dbReference>
<accession>A0A090ZNN8</accession>
<reference evidence="1 2" key="1">
    <citation type="submission" date="2014-04" db="EMBL/GenBank/DDBJ databases">
        <authorList>
            <person name="Bishop-Lilly K.A."/>
            <person name="Broomall S.M."/>
            <person name="Chain P.S."/>
            <person name="Chertkov O."/>
            <person name="Coyne S.R."/>
            <person name="Daligault H.E."/>
            <person name="Davenport K.W."/>
            <person name="Erkkila T."/>
            <person name="Frey K.G."/>
            <person name="Gibbons H.S."/>
            <person name="Gu W."/>
            <person name="Jaissle J."/>
            <person name="Johnson S.L."/>
            <person name="Koroleva G.I."/>
            <person name="Ladner J.T."/>
            <person name="Lo C.-C."/>
            <person name="Minogue T.D."/>
            <person name="Munk C."/>
            <person name="Palacios G.F."/>
            <person name="Redden C.L."/>
            <person name="Rosenzweig C.N."/>
            <person name="Scholz M.B."/>
            <person name="Teshima H."/>
            <person name="Xu Y."/>
        </authorList>
    </citation>
    <scope>NUCLEOTIDE SEQUENCE [LARGE SCALE GENOMIC DNA]</scope>
    <source>
        <strain evidence="1 2">8244</strain>
    </source>
</reference>
<dbReference type="AlphaFoldDB" id="A0A090ZNN8"/>
<comment type="caution">
    <text evidence="1">The sequence shown here is derived from an EMBL/GenBank/DDBJ whole genome shotgun (WGS) entry which is preliminary data.</text>
</comment>
<evidence type="ECO:0000313" key="2">
    <source>
        <dbReference type="Proteomes" id="UP000029278"/>
    </source>
</evidence>